<sequence>MSKLILLNKPYGVLSQFTDNNGRPTLADLVDVPGVYPAGRLDFDSEGLLLLTDDGRLQHQISHPHKKLPKSYWVQVEGRVTEEALGKLRQGVVLKDGLTAPAKASRLPSPSVWPRTPPVRERKNIPTSWLQLTITEGRNRQVRRMSAAVGFPTLRLIRVAIGSWRLGELRPGEFSVTEVHAAPEAGRRSNVRRRTRHR</sequence>
<dbReference type="InterPro" id="IPR018496">
    <property type="entry name" value="PsdUridine_synth_RsuA/RluB_CS"/>
</dbReference>
<dbReference type="CDD" id="cd02566">
    <property type="entry name" value="PseudoU_synth_RluE"/>
    <property type="match status" value="1"/>
</dbReference>
<dbReference type="STRING" id="1769779.AUP74_02588"/>
<dbReference type="InterPro" id="IPR042092">
    <property type="entry name" value="PsdUridine_s_RsuA/RluB/E/F_cat"/>
</dbReference>
<protein>
    <recommendedName>
        <fullName evidence="3">Pseudouridine synthase</fullName>
        <ecNumber evidence="3">5.4.99.-</ecNumber>
    </recommendedName>
</protein>
<dbReference type="PANTHER" id="PTHR47683:SF2">
    <property type="entry name" value="RNA-BINDING S4 DOMAIN-CONTAINING PROTEIN"/>
    <property type="match status" value="1"/>
</dbReference>
<dbReference type="AlphaFoldDB" id="A0A1C9WA32"/>
<dbReference type="Proteomes" id="UP000095672">
    <property type="component" value="Chromosome"/>
</dbReference>
<reference evidence="6" key="1">
    <citation type="submission" date="2016-01" db="EMBL/GenBank/DDBJ databases">
        <title>Complete genome sequence of Microbulbifer sp. CCB-MM1, a halophile isolated from Matang Mangrove Forest, Perak.</title>
        <authorList>
            <person name="Moh T.H."/>
            <person name="Dinesh B."/>
            <person name="Lau N.-S."/>
            <person name="Go F."/>
            <person name="Alexander Chong S.-C."/>
        </authorList>
    </citation>
    <scope>NUCLEOTIDE SEQUENCE [LARGE SCALE GENOMIC DNA]</scope>
    <source>
        <strain evidence="6">CCB-MM1</strain>
    </source>
</reference>
<dbReference type="GO" id="GO:0140098">
    <property type="term" value="F:catalytic activity, acting on RNA"/>
    <property type="evidence" value="ECO:0007669"/>
    <property type="project" value="UniProtKB-ARBA"/>
</dbReference>
<dbReference type="EMBL" id="CP014143">
    <property type="protein sequence ID" value="AOS97985.1"/>
    <property type="molecule type" value="Genomic_DNA"/>
</dbReference>
<dbReference type="InterPro" id="IPR000748">
    <property type="entry name" value="PsdUridine_synth_RsuA/RluB/E/F"/>
</dbReference>
<accession>A0A1C9WA32</accession>
<keyword evidence="2 3" id="KW-0413">Isomerase</keyword>
<dbReference type="PATRIC" id="fig|1769779.3.peg.2578"/>
<evidence type="ECO:0000256" key="3">
    <source>
        <dbReference type="RuleBase" id="RU003887"/>
    </source>
</evidence>
<dbReference type="GO" id="GO:0006364">
    <property type="term" value="P:rRNA processing"/>
    <property type="evidence" value="ECO:0007669"/>
    <property type="project" value="UniProtKB-ARBA"/>
</dbReference>
<proteinExistence type="inferred from homology"/>
<dbReference type="GO" id="GO:0001522">
    <property type="term" value="P:pseudouridine synthesis"/>
    <property type="evidence" value="ECO:0007669"/>
    <property type="project" value="InterPro"/>
</dbReference>
<gene>
    <name evidence="5" type="primary">rluE</name>
    <name evidence="5" type="ORF">AUP74_02588</name>
</gene>
<keyword evidence="6" id="KW-1185">Reference proteome</keyword>
<dbReference type="Pfam" id="PF00849">
    <property type="entry name" value="PseudoU_synth_2"/>
    <property type="match status" value="1"/>
</dbReference>
<evidence type="ECO:0000313" key="5">
    <source>
        <dbReference type="EMBL" id="AOS97985.1"/>
    </source>
</evidence>
<dbReference type="EC" id="5.4.99.-" evidence="3"/>
<dbReference type="InterPro" id="IPR050343">
    <property type="entry name" value="RsuA_PseudoU_synthase"/>
</dbReference>
<organism evidence="5 6">
    <name type="scientific">Microbulbifer aggregans</name>
    <dbReference type="NCBI Taxonomy" id="1769779"/>
    <lineage>
        <taxon>Bacteria</taxon>
        <taxon>Pseudomonadati</taxon>
        <taxon>Pseudomonadota</taxon>
        <taxon>Gammaproteobacteria</taxon>
        <taxon>Cellvibrionales</taxon>
        <taxon>Microbulbiferaceae</taxon>
        <taxon>Microbulbifer</taxon>
    </lineage>
</organism>
<dbReference type="OrthoDB" id="9807213at2"/>
<dbReference type="PROSITE" id="PS01149">
    <property type="entry name" value="PSI_RSU"/>
    <property type="match status" value="1"/>
</dbReference>
<dbReference type="RefSeq" id="WP_069948883.1">
    <property type="nucleotide sequence ID" value="NZ_CP014143.1"/>
</dbReference>
<dbReference type="GO" id="GO:0003723">
    <property type="term" value="F:RNA binding"/>
    <property type="evidence" value="ECO:0007669"/>
    <property type="project" value="InterPro"/>
</dbReference>
<dbReference type="PANTHER" id="PTHR47683">
    <property type="entry name" value="PSEUDOURIDINE SYNTHASE FAMILY PROTEIN-RELATED"/>
    <property type="match status" value="1"/>
</dbReference>
<comment type="similarity">
    <text evidence="1 3">Belongs to the pseudouridine synthase RsuA family.</text>
</comment>
<name>A0A1C9WA32_9GAMM</name>
<dbReference type="InterPro" id="IPR020103">
    <property type="entry name" value="PsdUridine_synth_cat_dom_sf"/>
</dbReference>
<evidence type="ECO:0000313" key="6">
    <source>
        <dbReference type="Proteomes" id="UP000095672"/>
    </source>
</evidence>
<dbReference type="GO" id="GO:0009982">
    <property type="term" value="F:pseudouridine synthase activity"/>
    <property type="evidence" value="ECO:0007669"/>
    <property type="project" value="InterPro"/>
</dbReference>
<evidence type="ECO:0000256" key="1">
    <source>
        <dbReference type="ARBA" id="ARBA00008348"/>
    </source>
</evidence>
<dbReference type="Gene3D" id="3.30.70.1560">
    <property type="entry name" value="Alpha-L RNA-binding motif"/>
    <property type="match status" value="1"/>
</dbReference>
<evidence type="ECO:0000259" key="4">
    <source>
        <dbReference type="Pfam" id="PF00849"/>
    </source>
</evidence>
<dbReference type="SUPFAM" id="SSF55120">
    <property type="entry name" value="Pseudouridine synthase"/>
    <property type="match status" value="1"/>
</dbReference>
<dbReference type="NCBIfam" id="TIGR00093">
    <property type="entry name" value="pseudouridine synthase"/>
    <property type="match status" value="1"/>
</dbReference>
<dbReference type="Gene3D" id="3.30.70.580">
    <property type="entry name" value="Pseudouridine synthase I, catalytic domain, N-terminal subdomain"/>
    <property type="match status" value="1"/>
</dbReference>
<dbReference type="KEGG" id="micc:AUP74_02588"/>
<feature type="domain" description="Pseudouridine synthase RsuA/RluA-like" evidence="4">
    <location>
        <begin position="4"/>
        <end position="148"/>
    </location>
</feature>
<dbReference type="InterPro" id="IPR006145">
    <property type="entry name" value="PsdUridine_synth_RsuA/RluA"/>
</dbReference>
<evidence type="ECO:0000256" key="2">
    <source>
        <dbReference type="ARBA" id="ARBA00023235"/>
    </source>
</evidence>
<dbReference type="InterPro" id="IPR020094">
    <property type="entry name" value="TruA/RsuA/RluB/E/F_N"/>
</dbReference>